<name>A0A068SS39_NEOGA</name>
<keyword evidence="4" id="KW-1185">Reference proteome</keyword>
<dbReference type="Proteomes" id="UP000028181">
    <property type="component" value="Chromosome I"/>
</dbReference>
<protein>
    <submittedName>
        <fullName evidence="3">Putative ABC-type amino acid transport protein, periplasmic component</fullName>
    </submittedName>
</protein>
<feature type="chain" id="PRO_5001656131" evidence="1">
    <location>
        <begin position="20"/>
        <end position="241"/>
    </location>
</feature>
<dbReference type="PANTHER" id="PTHR38834">
    <property type="entry name" value="PERIPLASMIC SUBSTRATE BINDING PROTEIN FAMILY 3"/>
    <property type="match status" value="1"/>
</dbReference>
<accession>A0A068SS39</accession>
<dbReference type="SUPFAM" id="SSF53850">
    <property type="entry name" value="Periplasmic binding protein-like II"/>
    <property type="match status" value="1"/>
</dbReference>
<dbReference type="AlphaFoldDB" id="A0A068SS39"/>
<gene>
    <name evidence="3" type="ORF">RG540_CH25180</name>
</gene>
<dbReference type="Gene3D" id="3.40.190.10">
    <property type="entry name" value="Periplasmic binding protein-like II"/>
    <property type="match status" value="2"/>
</dbReference>
<dbReference type="eggNOG" id="COG0834">
    <property type="taxonomic scope" value="Bacteria"/>
</dbReference>
<dbReference type="KEGG" id="ngg:RG540_CH25180"/>
<dbReference type="RefSeq" id="WP_038588319.1">
    <property type="nucleotide sequence ID" value="NZ_HG938353.1"/>
</dbReference>
<dbReference type="OrthoDB" id="8587856at2"/>
<dbReference type="PATRIC" id="fig|1028800.3.peg.2546"/>
<proteinExistence type="predicted"/>
<dbReference type="InterPro" id="IPR001638">
    <property type="entry name" value="Solute-binding_3/MltF_N"/>
</dbReference>
<evidence type="ECO:0000313" key="4">
    <source>
        <dbReference type="Proteomes" id="UP000028181"/>
    </source>
</evidence>
<dbReference type="GeneID" id="24258489"/>
<evidence type="ECO:0000313" key="3">
    <source>
        <dbReference type="EMBL" id="CDN48684.1"/>
    </source>
</evidence>
<sequence>MKIAVPLLASLCLTAGAHAQQPIVFSTESYPPFSYQEPGGSYRGVGIDQVEIIMRDVGTPYTLEIMPWARAIAVAETQPMHCVFAAARTPEREPRFKWVVPLFIDRSILVRHAGSKVAAATLDEAKQYTTGTHRADYTEGLLKSFGFPKIDLSADVDTTLRKLLQDRIDMMPMSEGVYQKLKADGTPIEKVMLFSEQHLGIACNLDVPDELIVRMQAGLDRIIKDGVQNAILKRYGIDELQ</sequence>
<dbReference type="PANTHER" id="PTHR38834:SF3">
    <property type="entry name" value="SOLUTE-BINDING PROTEIN FAMILY 3_N-TERMINAL DOMAIN-CONTAINING PROTEIN"/>
    <property type="match status" value="1"/>
</dbReference>
<organism evidence="3 4">
    <name type="scientific">Neorhizobium galegae bv. orientalis str. HAMBI 540</name>
    <dbReference type="NCBI Taxonomy" id="1028800"/>
    <lineage>
        <taxon>Bacteria</taxon>
        <taxon>Pseudomonadati</taxon>
        <taxon>Pseudomonadota</taxon>
        <taxon>Alphaproteobacteria</taxon>
        <taxon>Hyphomicrobiales</taxon>
        <taxon>Rhizobiaceae</taxon>
        <taxon>Rhizobium/Agrobacterium group</taxon>
        <taxon>Neorhizobium</taxon>
    </lineage>
</organism>
<reference evidence="4" key="1">
    <citation type="journal article" date="2014" name="BMC Genomics">
        <title>Genome sequencing of two Neorhizobium galegae strains reveals a noeT gene responsible for the unusual acetylation of the nodulation factors.</title>
        <authorList>
            <person name="Osterman J."/>
            <person name="Marsh J."/>
            <person name="Laine P.K."/>
            <person name="Zeng Z."/>
            <person name="Alatalo E."/>
            <person name="Sullivan J.T."/>
            <person name="Young J.P."/>
            <person name="Thomas-Oates J."/>
            <person name="Paulin L."/>
            <person name="Lindstrom K."/>
        </authorList>
    </citation>
    <scope>NUCLEOTIDE SEQUENCE [LARGE SCALE GENOMIC DNA]</scope>
    <source>
        <strain evidence="4">HAMBI 540</strain>
    </source>
</reference>
<dbReference type="HOGENOM" id="CLU_064076_1_2_5"/>
<feature type="domain" description="Solute-binding protein family 3/N-terminal" evidence="2">
    <location>
        <begin position="24"/>
        <end position="235"/>
    </location>
</feature>
<dbReference type="EMBL" id="HG938353">
    <property type="protein sequence ID" value="CDN48684.1"/>
    <property type="molecule type" value="Genomic_DNA"/>
</dbReference>
<dbReference type="Pfam" id="PF00497">
    <property type="entry name" value="SBP_bac_3"/>
    <property type="match status" value="1"/>
</dbReference>
<evidence type="ECO:0000259" key="2">
    <source>
        <dbReference type="Pfam" id="PF00497"/>
    </source>
</evidence>
<keyword evidence="1" id="KW-0732">Signal</keyword>
<evidence type="ECO:0000256" key="1">
    <source>
        <dbReference type="SAM" id="SignalP"/>
    </source>
</evidence>
<feature type="signal peptide" evidence="1">
    <location>
        <begin position="1"/>
        <end position="19"/>
    </location>
</feature>